<keyword evidence="6" id="KW-1185">Reference proteome</keyword>
<reference evidence="5 6" key="1">
    <citation type="journal article" date="2010" name="Int. J. Syst. Evol. Microbiol.">
        <title>Thiohalobacter thiocyanaticus gen. nov., sp. nov., a moderately halophilic, sulfur-oxidizing gammaproteobacterium from hypersaline lakes, that utilizes thiocyanate.</title>
        <authorList>
            <person name="Sorokin D.Y."/>
            <person name="Kovaleva O.L."/>
            <person name="Tourova T.P."/>
            <person name="Muyzer G."/>
        </authorList>
    </citation>
    <scope>NUCLEOTIDE SEQUENCE [LARGE SCALE GENOMIC DNA]</scope>
    <source>
        <strain evidence="5 6">Hrh1</strain>
    </source>
</reference>
<dbReference type="AlphaFoldDB" id="A0A426QHY3"/>
<protein>
    <submittedName>
        <fullName evidence="5">Inositol monophosphatase family protein</fullName>
    </submittedName>
</protein>
<dbReference type="PROSITE" id="PS00630">
    <property type="entry name" value="IMP_2"/>
    <property type="match status" value="1"/>
</dbReference>
<evidence type="ECO:0000256" key="2">
    <source>
        <dbReference type="ARBA" id="ARBA00022723"/>
    </source>
</evidence>
<evidence type="ECO:0000313" key="6">
    <source>
        <dbReference type="Proteomes" id="UP000287798"/>
    </source>
</evidence>
<evidence type="ECO:0000256" key="4">
    <source>
        <dbReference type="PIRSR" id="PIRSR600760-2"/>
    </source>
</evidence>
<dbReference type="OrthoDB" id="9785695at2"/>
<dbReference type="InterPro" id="IPR020550">
    <property type="entry name" value="Inositol_monophosphatase_CS"/>
</dbReference>
<proteinExistence type="inferred from homology"/>
<feature type="binding site" evidence="4">
    <location>
        <position position="85"/>
    </location>
    <ligand>
        <name>Mg(2+)</name>
        <dbReference type="ChEBI" id="CHEBI:18420"/>
        <label>1</label>
        <note>catalytic</note>
    </ligand>
</feature>
<accession>A0A426QHY3</accession>
<keyword evidence="3 4" id="KW-0460">Magnesium</keyword>
<keyword evidence="2 4" id="KW-0479">Metal-binding</keyword>
<gene>
    <name evidence="5" type="ORF">D6C00_05090</name>
</gene>
<dbReference type="Gene3D" id="3.30.540.10">
    <property type="entry name" value="Fructose-1,6-Bisphosphatase, subunit A, domain 1"/>
    <property type="match status" value="1"/>
</dbReference>
<comment type="similarity">
    <text evidence="1">Belongs to the inositol monophosphatase superfamily.</text>
</comment>
<dbReference type="Pfam" id="PF00459">
    <property type="entry name" value="Inositol_P"/>
    <property type="match status" value="1"/>
</dbReference>
<dbReference type="PRINTS" id="PR00377">
    <property type="entry name" value="IMPHPHTASES"/>
</dbReference>
<feature type="binding site" evidence="4">
    <location>
        <position position="63"/>
    </location>
    <ligand>
        <name>Mg(2+)</name>
        <dbReference type="ChEBI" id="CHEBI:18420"/>
        <label>1</label>
        <note>catalytic</note>
    </ligand>
</feature>
<organism evidence="5 6">
    <name type="scientific">Thiohalobacter thiocyanaticus</name>
    <dbReference type="NCBI Taxonomy" id="585455"/>
    <lineage>
        <taxon>Bacteria</taxon>
        <taxon>Pseudomonadati</taxon>
        <taxon>Pseudomonadota</taxon>
        <taxon>Gammaproteobacteria</taxon>
        <taxon>Thiohalobacterales</taxon>
        <taxon>Thiohalobacteraceae</taxon>
        <taxon>Thiohalobacter</taxon>
    </lineage>
</organism>
<feature type="binding site" evidence="4">
    <location>
        <position position="88"/>
    </location>
    <ligand>
        <name>Mg(2+)</name>
        <dbReference type="ChEBI" id="CHEBI:18420"/>
        <label>1</label>
        <note>catalytic</note>
    </ligand>
</feature>
<dbReference type="RefSeq" id="WP_125180626.1">
    <property type="nucleotide sequence ID" value="NZ_QZMU01000001.1"/>
</dbReference>
<dbReference type="PANTHER" id="PTHR20854">
    <property type="entry name" value="INOSITOL MONOPHOSPHATASE"/>
    <property type="match status" value="1"/>
</dbReference>
<dbReference type="PANTHER" id="PTHR20854:SF4">
    <property type="entry name" value="INOSITOL-1-MONOPHOSPHATASE-RELATED"/>
    <property type="match status" value="1"/>
</dbReference>
<sequence>MDINQLNTLIRQVGQEELIPRFQRIGHEYKADGSVLTEADLAVDARLREQLHALHPDVAFLSEEMPTAEQATLLADSGTPLWCLDPLDGTSNFAAGIPCFGISLALIRGGEVELGIIYDPLRDECFSARRGAGARLNDQRLQARATGVVLDKAVALVDFKRLGSPLRQCLVDNAPYSSQRNFGSCALEWGWMAAGRGHVYLHGGQKLWDLAAGSLILTEAGGTCRTLEGEAVFAPRLAPRSVVSASDPALFAAWRNWLADAQAGG</sequence>
<evidence type="ECO:0000256" key="3">
    <source>
        <dbReference type="ARBA" id="ARBA00022842"/>
    </source>
</evidence>
<feature type="binding site" evidence="4">
    <location>
        <position position="209"/>
    </location>
    <ligand>
        <name>Mg(2+)</name>
        <dbReference type="ChEBI" id="CHEBI:18420"/>
        <label>1</label>
        <note>catalytic</note>
    </ligand>
</feature>
<name>A0A426QHY3_9GAMM</name>
<evidence type="ECO:0000256" key="1">
    <source>
        <dbReference type="ARBA" id="ARBA00009759"/>
    </source>
</evidence>
<dbReference type="Gene3D" id="3.40.190.80">
    <property type="match status" value="1"/>
</dbReference>
<dbReference type="SUPFAM" id="SSF56655">
    <property type="entry name" value="Carbohydrate phosphatase"/>
    <property type="match status" value="1"/>
</dbReference>
<feature type="binding site" evidence="4">
    <location>
        <position position="87"/>
    </location>
    <ligand>
        <name>Mg(2+)</name>
        <dbReference type="ChEBI" id="CHEBI:18420"/>
        <label>1</label>
        <note>catalytic</note>
    </ligand>
</feature>
<dbReference type="CDD" id="cd01637">
    <property type="entry name" value="IMPase_like"/>
    <property type="match status" value="1"/>
</dbReference>
<dbReference type="InterPro" id="IPR000760">
    <property type="entry name" value="Inositol_monophosphatase-like"/>
</dbReference>
<evidence type="ECO:0000313" key="5">
    <source>
        <dbReference type="EMBL" id="RRQ21375.1"/>
    </source>
</evidence>
<dbReference type="GO" id="GO:0006020">
    <property type="term" value="P:inositol metabolic process"/>
    <property type="evidence" value="ECO:0007669"/>
    <property type="project" value="TreeGrafter"/>
</dbReference>
<dbReference type="GO" id="GO:0008934">
    <property type="term" value="F:inositol monophosphate 1-phosphatase activity"/>
    <property type="evidence" value="ECO:0007669"/>
    <property type="project" value="TreeGrafter"/>
</dbReference>
<comment type="cofactor">
    <cofactor evidence="4">
        <name>Mg(2+)</name>
        <dbReference type="ChEBI" id="CHEBI:18420"/>
    </cofactor>
</comment>
<dbReference type="Proteomes" id="UP000287798">
    <property type="component" value="Unassembled WGS sequence"/>
</dbReference>
<comment type="caution">
    <text evidence="5">The sequence shown here is derived from an EMBL/GenBank/DDBJ whole genome shotgun (WGS) entry which is preliminary data.</text>
</comment>
<dbReference type="GO" id="GO:0007165">
    <property type="term" value="P:signal transduction"/>
    <property type="evidence" value="ECO:0007669"/>
    <property type="project" value="TreeGrafter"/>
</dbReference>
<dbReference type="GO" id="GO:0046872">
    <property type="term" value="F:metal ion binding"/>
    <property type="evidence" value="ECO:0007669"/>
    <property type="project" value="UniProtKB-KW"/>
</dbReference>
<dbReference type="EMBL" id="QZMU01000001">
    <property type="protein sequence ID" value="RRQ21375.1"/>
    <property type="molecule type" value="Genomic_DNA"/>
</dbReference>
<dbReference type="GO" id="GO:0046854">
    <property type="term" value="P:phosphatidylinositol phosphate biosynthetic process"/>
    <property type="evidence" value="ECO:0007669"/>
    <property type="project" value="InterPro"/>
</dbReference>